<gene>
    <name evidence="3" type="ORF">EYW47_09980</name>
</gene>
<dbReference type="GO" id="GO:0006355">
    <property type="term" value="P:regulation of DNA-templated transcription"/>
    <property type="evidence" value="ECO:0007669"/>
    <property type="project" value="InterPro"/>
</dbReference>
<evidence type="ECO:0000256" key="1">
    <source>
        <dbReference type="ARBA" id="ARBA00008580"/>
    </source>
</evidence>
<evidence type="ECO:0000313" key="4">
    <source>
        <dbReference type="Proteomes" id="UP000295722"/>
    </source>
</evidence>
<reference evidence="3 4" key="1">
    <citation type="submission" date="2019-03" db="EMBL/GenBank/DDBJ databases">
        <title>Paraburkholderia sp. 4M-K11, isolated from subtropical forest soil.</title>
        <authorList>
            <person name="Gao Z.-H."/>
            <person name="Qiu L.-H."/>
        </authorList>
    </citation>
    <scope>NUCLEOTIDE SEQUENCE [LARGE SCALE GENOMIC DNA]</scope>
    <source>
        <strain evidence="3 4">4M-K11</strain>
    </source>
</reference>
<evidence type="ECO:0000313" key="3">
    <source>
        <dbReference type="EMBL" id="TDG24850.1"/>
    </source>
</evidence>
<accession>A0A4R5MCY6</accession>
<dbReference type="EMBL" id="SMRP01000003">
    <property type="protein sequence ID" value="TDG24850.1"/>
    <property type="molecule type" value="Genomic_DNA"/>
</dbReference>
<dbReference type="Proteomes" id="UP000295722">
    <property type="component" value="Unassembled WGS sequence"/>
</dbReference>
<keyword evidence="4" id="KW-1185">Reference proteome</keyword>
<dbReference type="InterPro" id="IPR022789">
    <property type="entry name" value="ParD"/>
</dbReference>
<sequence>MPTRNVVLTDHQAHLIDSLVSSGRFQNASEVLRAGLRLVEREEAETQARLEALRDAARAGISDADAGRLRSFTSAQALGDYLESLAENALMTAGATKRAR</sequence>
<dbReference type="SUPFAM" id="SSF47598">
    <property type="entry name" value="Ribbon-helix-helix"/>
    <property type="match status" value="1"/>
</dbReference>
<dbReference type="CDD" id="cd22231">
    <property type="entry name" value="RHH_NikR_HicB-like"/>
    <property type="match status" value="1"/>
</dbReference>
<name>A0A4R5MCY6_9BURK</name>
<proteinExistence type="inferred from homology"/>
<dbReference type="PANTHER" id="PTHR36582:SF2">
    <property type="entry name" value="ANTITOXIN PARD"/>
    <property type="match status" value="1"/>
</dbReference>
<dbReference type="PANTHER" id="PTHR36582">
    <property type="entry name" value="ANTITOXIN PARD"/>
    <property type="match status" value="1"/>
</dbReference>
<comment type="similarity">
    <text evidence="1">Belongs to the ParD antitoxin family.</text>
</comment>
<comment type="caution">
    <text evidence="3">The sequence shown here is derived from an EMBL/GenBank/DDBJ whole genome shotgun (WGS) entry which is preliminary data.</text>
</comment>
<dbReference type="Pfam" id="PF03693">
    <property type="entry name" value="ParD_antitoxin"/>
    <property type="match status" value="1"/>
</dbReference>
<protein>
    <submittedName>
        <fullName evidence="3">Type II toxin-antitoxin system ParD family antitoxin</fullName>
    </submittedName>
</protein>
<evidence type="ECO:0000256" key="2">
    <source>
        <dbReference type="ARBA" id="ARBA00022649"/>
    </source>
</evidence>
<dbReference type="Gene3D" id="6.10.10.120">
    <property type="entry name" value="Antitoxin ParD1-like"/>
    <property type="match status" value="1"/>
</dbReference>
<keyword evidence="2" id="KW-1277">Toxin-antitoxin system</keyword>
<organism evidence="3 4">
    <name type="scientific">Paraburkholderia silviterrae</name>
    <dbReference type="NCBI Taxonomy" id="2528715"/>
    <lineage>
        <taxon>Bacteria</taxon>
        <taxon>Pseudomonadati</taxon>
        <taxon>Pseudomonadota</taxon>
        <taxon>Betaproteobacteria</taxon>
        <taxon>Burkholderiales</taxon>
        <taxon>Burkholderiaceae</taxon>
        <taxon>Paraburkholderia</taxon>
    </lineage>
</organism>
<dbReference type="OrthoDB" id="9815501at2"/>
<dbReference type="RefSeq" id="WP_133194680.1">
    <property type="nucleotide sequence ID" value="NZ_JBHUCW010000006.1"/>
</dbReference>
<dbReference type="AlphaFoldDB" id="A0A4R5MCY6"/>
<dbReference type="NCBIfam" id="TIGR02606">
    <property type="entry name" value="antidote_CC2985"/>
    <property type="match status" value="1"/>
</dbReference>
<dbReference type="InterPro" id="IPR010985">
    <property type="entry name" value="Ribbon_hlx_hlx"/>
</dbReference>
<dbReference type="InterPro" id="IPR038296">
    <property type="entry name" value="ParD_sf"/>
</dbReference>